<dbReference type="Proteomes" id="UP001468798">
    <property type="component" value="Unassembled WGS sequence"/>
</dbReference>
<comment type="caution">
    <text evidence="1">The sequence shown here is derived from an EMBL/GenBank/DDBJ whole genome shotgun (WGS) entry which is preliminary data.</text>
</comment>
<sequence>MKLLLIVAVKAFQKEIQQLLKKANISSYSYKEVTGYHNSSEELIEENWFATDSIENESVLFYAFANEKKVDPLFESVAAFNAKQESLSQIHLAVLCIEKSN</sequence>
<dbReference type="Gene3D" id="3.30.70.120">
    <property type="match status" value="1"/>
</dbReference>
<proteinExistence type="predicted"/>
<dbReference type="InterPro" id="IPR015867">
    <property type="entry name" value="N-reg_PII/ATP_PRibTrfase_C"/>
</dbReference>
<keyword evidence="2" id="KW-1185">Reference proteome</keyword>
<accession>A0ABU9NNV5</accession>
<evidence type="ECO:0000313" key="2">
    <source>
        <dbReference type="Proteomes" id="UP001468798"/>
    </source>
</evidence>
<dbReference type="EMBL" id="JBCGDP010000009">
    <property type="protein sequence ID" value="MEM0577031.1"/>
    <property type="molecule type" value="Genomic_DNA"/>
</dbReference>
<dbReference type="RefSeq" id="WP_342691959.1">
    <property type="nucleotide sequence ID" value="NZ_JBCGDP010000009.1"/>
</dbReference>
<evidence type="ECO:0000313" key="1">
    <source>
        <dbReference type="EMBL" id="MEM0577031.1"/>
    </source>
</evidence>
<protein>
    <submittedName>
        <fullName evidence="1">Uncharacterized protein</fullName>
    </submittedName>
</protein>
<organism evidence="1 2">
    <name type="scientific">Flavobacterium polysaccharolyticum</name>
    <dbReference type="NCBI Taxonomy" id="3133148"/>
    <lineage>
        <taxon>Bacteria</taxon>
        <taxon>Pseudomonadati</taxon>
        <taxon>Bacteroidota</taxon>
        <taxon>Flavobacteriia</taxon>
        <taxon>Flavobacteriales</taxon>
        <taxon>Flavobacteriaceae</taxon>
        <taxon>Flavobacterium</taxon>
    </lineage>
</organism>
<reference evidence="1 2" key="1">
    <citation type="submission" date="2024-03" db="EMBL/GenBank/DDBJ databases">
        <title>Two novel species of the genus Flavobacterium exhibiting potentially degradation of complex polysaccharides.</title>
        <authorList>
            <person name="Lian X."/>
        </authorList>
    </citation>
    <scope>NUCLEOTIDE SEQUENCE [LARGE SCALE GENOMIC DNA]</scope>
    <source>
        <strain evidence="1 2">N6</strain>
    </source>
</reference>
<name>A0ABU9NNV5_9FLAO</name>
<gene>
    <name evidence="1" type="ORF">WFZ86_11025</name>
</gene>